<keyword evidence="5" id="KW-0804">Transcription</keyword>
<sequence>MEKILIIDDDVTFSLMLRTWLTKKGFEVGTATTVAAGRKFIEEERYDLILSDMRLPDGDGTDILQWVTERGRTIPVIVMTGYAEIGNAVISMKLGAADYIAKPIQPDELLKKIREALIVPHTESSIPPLPKKEVENEGKTRKTATPSVVEGLSYIEGRSEISQKLYEYVRLVAPTQMSVLINGSSGTGKEHVARLIHLQSKRADKPFIAVDCGVLSRDLAASEFFGHLKGSFTGAVADKTGAFEEAQGGTLFLDEVGNLSIEIQIQLLRVLQERKIKPVGATREVPVDVRLICATNENLEEAITKGTFRTDLYHRINEFVIEMPDLVDRREDVMLYADFFLKQANGELDKKVKGFDPEATRLLIGYDWPGNLRQLKNSVTRATLLAAGDYITSSELPAEIREADSSAIHSSASLRDPVAEQERIRQALAAVGGNKSQAARLLGIDRKTLYNKLHFYGIE</sequence>
<evidence type="ECO:0000256" key="5">
    <source>
        <dbReference type="ARBA" id="ARBA00023163"/>
    </source>
</evidence>
<dbReference type="Gene3D" id="1.10.8.60">
    <property type="match status" value="1"/>
</dbReference>
<dbReference type="PROSITE" id="PS50110">
    <property type="entry name" value="RESPONSE_REGULATORY"/>
    <property type="match status" value="1"/>
</dbReference>
<evidence type="ECO:0000256" key="4">
    <source>
        <dbReference type="ARBA" id="ARBA00023125"/>
    </source>
</evidence>
<dbReference type="Pfam" id="PF00158">
    <property type="entry name" value="Sigma54_activat"/>
    <property type="match status" value="1"/>
</dbReference>
<feature type="domain" description="Response regulatory" evidence="8">
    <location>
        <begin position="3"/>
        <end position="117"/>
    </location>
</feature>
<dbReference type="AlphaFoldDB" id="A0A9D2IDC6"/>
<dbReference type="Pfam" id="PF25601">
    <property type="entry name" value="AAA_lid_14"/>
    <property type="match status" value="1"/>
</dbReference>
<dbReference type="InterPro" id="IPR025944">
    <property type="entry name" value="Sigma_54_int_dom_CS"/>
</dbReference>
<dbReference type="PANTHER" id="PTHR32071:SF81">
    <property type="entry name" value="PROPIONATE CATABOLISM OPERON REGULATORY PROTEIN"/>
    <property type="match status" value="1"/>
</dbReference>
<evidence type="ECO:0000259" key="8">
    <source>
        <dbReference type="PROSITE" id="PS50110"/>
    </source>
</evidence>
<dbReference type="GO" id="GO:0006355">
    <property type="term" value="P:regulation of DNA-templated transcription"/>
    <property type="evidence" value="ECO:0007669"/>
    <property type="project" value="InterPro"/>
</dbReference>
<evidence type="ECO:0000256" key="3">
    <source>
        <dbReference type="ARBA" id="ARBA00023015"/>
    </source>
</evidence>
<reference evidence="9" key="1">
    <citation type="journal article" date="2021" name="PeerJ">
        <title>Extensive microbial diversity within the chicken gut microbiome revealed by metagenomics and culture.</title>
        <authorList>
            <person name="Gilroy R."/>
            <person name="Ravi A."/>
            <person name="Getino M."/>
            <person name="Pursley I."/>
            <person name="Horton D.L."/>
            <person name="Alikhan N.F."/>
            <person name="Baker D."/>
            <person name="Gharbi K."/>
            <person name="Hall N."/>
            <person name="Watson M."/>
            <person name="Adriaenssens E.M."/>
            <person name="Foster-Nyarko E."/>
            <person name="Jarju S."/>
            <person name="Secka A."/>
            <person name="Antonio M."/>
            <person name="Oren A."/>
            <person name="Chaudhuri R.R."/>
            <person name="La Ragione R."/>
            <person name="Hildebrand F."/>
            <person name="Pallen M.J."/>
        </authorList>
    </citation>
    <scope>NUCLEOTIDE SEQUENCE</scope>
    <source>
        <strain evidence="9">CHK169-11906</strain>
    </source>
</reference>
<feature type="domain" description="Sigma-54 factor interaction" evidence="7">
    <location>
        <begin position="155"/>
        <end position="384"/>
    </location>
</feature>
<organism evidence="9 10">
    <name type="scientific">Candidatus Alistipes avicola</name>
    <dbReference type="NCBI Taxonomy" id="2838432"/>
    <lineage>
        <taxon>Bacteria</taxon>
        <taxon>Pseudomonadati</taxon>
        <taxon>Bacteroidota</taxon>
        <taxon>Bacteroidia</taxon>
        <taxon>Bacteroidales</taxon>
        <taxon>Rikenellaceae</taxon>
        <taxon>Alistipes</taxon>
    </lineage>
</organism>
<dbReference type="FunFam" id="3.40.50.300:FF:000006">
    <property type="entry name" value="DNA-binding transcriptional regulator NtrC"/>
    <property type="match status" value="1"/>
</dbReference>
<dbReference type="GO" id="GO:0000160">
    <property type="term" value="P:phosphorelay signal transduction system"/>
    <property type="evidence" value="ECO:0007669"/>
    <property type="project" value="InterPro"/>
</dbReference>
<dbReference type="InterPro" id="IPR002078">
    <property type="entry name" value="Sigma_54_int"/>
</dbReference>
<dbReference type="InterPro" id="IPR011006">
    <property type="entry name" value="CheY-like_superfamily"/>
</dbReference>
<keyword evidence="2" id="KW-0067">ATP-binding</keyword>
<reference evidence="9" key="2">
    <citation type="submission" date="2021-04" db="EMBL/GenBank/DDBJ databases">
        <authorList>
            <person name="Gilroy R."/>
        </authorList>
    </citation>
    <scope>NUCLEOTIDE SEQUENCE</scope>
    <source>
        <strain evidence="9">CHK169-11906</strain>
    </source>
</reference>
<dbReference type="EMBL" id="DWYR01000011">
    <property type="protein sequence ID" value="HJA98749.1"/>
    <property type="molecule type" value="Genomic_DNA"/>
</dbReference>
<dbReference type="InterPro" id="IPR001789">
    <property type="entry name" value="Sig_transdc_resp-reg_receiver"/>
</dbReference>
<protein>
    <submittedName>
        <fullName evidence="9">Sigma-54 dependent transcriptional regulator</fullName>
    </submittedName>
</protein>
<dbReference type="InterPro" id="IPR025943">
    <property type="entry name" value="Sigma_54_int_dom_ATP-bd_2"/>
</dbReference>
<dbReference type="SUPFAM" id="SSF52540">
    <property type="entry name" value="P-loop containing nucleoside triphosphate hydrolases"/>
    <property type="match status" value="1"/>
</dbReference>
<dbReference type="Gene3D" id="3.40.50.2300">
    <property type="match status" value="1"/>
</dbReference>
<dbReference type="PRINTS" id="PR01590">
    <property type="entry name" value="HTHFIS"/>
</dbReference>
<dbReference type="PROSITE" id="PS00688">
    <property type="entry name" value="SIGMA54_INTERACT_3"/>
    <property type="match status" value="1"/>
</dbReference>
<gene>
    <name evidence="9" type="ORF">H9779_04005</name>
</gene>
<evidence type="ECO:0000256" key="1">
    <source>
        <dbReference type="ARBA" id="ARBA00022741"/>
    </source>
</evidence>
<evidence type="ECO:0000313" key="10">
    <source>
        <dbReference type="Proteomes" id="UP000824259"/>
    </source>
</evidence>
<evidence type="ECO:0000259" key="7">
    <source>
        <dbReference type="PROSITE" id="PS50045"/>
    </source>
</evidence>
<evidence type="ECO:0000313" key="9">
    <source>
        <dbReference type="EMBL" id="HJA98749.1"/>
    </source>
</evidence>
<dbReference type="CDD" id="cd00009">
    <property type="entry name" value="AAA"/>
    <property type="match status" value="1"/>
</dbReference>
<dbReference type="Pfam" id="PF02954">
    <property type="entry name" value="HTH_8"/>
    <property type="match status" value="1"/>
</dbReference>
<dbReference type="PROSITE" id="PS50045">
    <property type="entry name" value="SIGMA54_INTERACT_4"/>
    <property type="match status" value="1"/>
</dbReference>
<dbReference type="Gene3D" id="3.40.50.300">
    <property type="entry name" value="P-loop containing nucleotide triphosphate hydrolases"/>
    <property type="match status" value="1"/>
</dbReference>
<evidence type="ECO:0000256" key="6">
    <source>
        <dbReference type="PROSITE-ProRule" id="PRU00169"/>
    </source>
</evidence>
<dbReference type="PANTHER" id="PTHR32071">
    <property type="entry name" value="TRANSCRIPTIONAL REGULATORY PROTEIN"/>
    <property type="match status" value="1"/>
</dbReference>
<keyword evidence="6" id="KW-0597">Phosphoprotein</keyword>
<dbReference type="SMART" id="SM00382">
    <property type="entry name" value="AAA"/>
    <property type="match status" value="1"/>
</dbReference>
<dbReference type="Proteomes" id="UP000824259">
    <property type="component" value="Unassembled WGS sequence"/>
</dbReference>
<dbReference type="GO" id="GO:0005524">
    <property type="term" value="F:ATP binding"/>
    <property type="evidence" value="ECO:0007669"/>
    <property type="project" value="UniProtKB-KW"/>
</dbReference>
<dbReference type="InterPro" id="IPR027417">
    <property type="entry name" value="P-loop_NTPase"/>
</dbReference>
<evidence type="ECO:0000256" key="2">
    <source>
        <dbReference type="ARBA" id="ARBA00022840"/>
    </source>
</evidence>
<dbReference type="InterPro" id="IPR003593">
    <property type="entry name" value="AAA+_ATPase"/>
</dbReference>
<keyword evidence="3" id="KW-0805">Transcription regulation</keyword>
<proteinExistence type="predicted"/>
<dbReference type="InterPro" id="IPR002197">
    <property type="entry name" value="HTH_Fis"/>
</dbReference>
<feature type="modified residue" description="4-aspartylphosphate" evidence="6">
    <location>
        <position position="52"/>
    </location>
</feature>
<dbReference type="InterPro" id="IPR058031">
    <property type="entry name" value="AAA_lid_NorR"/>
</dbReference>
<dbReference type="InterPro" id="IPR009057">
    <property type="entry name" value="Homeodomain-like_sf"/>
</dbReference>
<name>A0A9D2IDC6_9BACT</name>
<dbReference type="CDD" id="cd00156">
    <property type="entry name" value="REC"/>
    <property type="match status" value="1"/>
</dbReference>
<dbReference type="PROSITE" id="PS00676">
    <property type="entry name" value="SIGMA54_INTERACT_2"/>
    <property type="match status" value="1"/>
</dbReference>
<comment type="caution">
    <text evidence="9">The sequence shown here is derived from an EMBL/GenBank/DDBJ whole genome shotgun (WGS) entry which is preliminary data.</text>
</comment>
<dbReference type="SUPFAM" id="SSF46689">
    <property type="entry name" value="Homeodomain-like"/>
    <property type="match status" value="1"/>
</dbReference>
<accession>A0A9D2IDC6</accession>
<dbReference type="Gene3D" id="1.10.10.60">
    <property type="entry name" value="Homeodomain-like"/>
    <property type="match status" value="1"/>
</dbReference>
<dbReference type="SMART" id="SM00448">
    <property type="entry name" value="REC"/>
    <property type="match status" value="1"/>
</dbReference>
<dbReference type="SUPFAM" id="SSF52172">
    <property type="entry name" value="CheY-like"/>
    <property type="match status" value="1"/>
</dbReference>
<keyword evidence="1" id="KW-0547">Nucleotide-binding</keyword>
<keyword evidence="4" id="KW-0238">DNA-binding</keyword>
<dbReference type="Pfam" id="PF00072">
    <property type="entry name" value="Response_reg"/>
    <property type="match status" value="1"/>
</dbReference>
<dbReference type="GO" id="GO:0043565">
    <property type="term" value="F:sequence-specific DNA binding"/>
    <property type="evidence" value="ECO:0007669"/>
    <property type="project" value="InterPro"/>
</dbReference>